<proteinExistence type="predicted"/>
<evidence type="ECO:0000313" key="2">
    <source>
        <dbReference type="Proteomes" id="UP001163046"/>
    </source>
</evidence>
<protein>
    <submittedName>
        <fullName evidence="1">Uncharacterized protein</fullName>
    </submittedName>
</protein>
<gene>
    <name evidence="1" type="ORF">OS493_028257</name>
</gene>
<dbReference type="AlphaFoldDB" id="A0A9W9YNC3"/>
<accession>A0A9W9YNC3</accession>
<comment type="caution">
    <text evidence="1">The sequence shown here is derived from an EMBL/GenBank/DDBJ whole genome shotgun (WGS) entry which is preliminary data.</text>
</comment>
<organism evidence="1 2">
    <name type="scientific">Desmophyllum pertusum</name>
    <dbReference type="NCBI Taxonomy" id="174260"/>
    <lineage>
        <taxon>Eukaryota</taxon>
        <taxon>Metazoa</taxon>
        <taxon>Cnidaria</taxon>
        <taxon>Anthozoa</taxon>
        <taxon>Hexacorallia</taxon>
        <taxon>Scleractinia</taxon>
        <taxon>Caryophylliina</taxon>
        <taxon>Caryophylliidae</taxon>
        <taxon>Desmophyllum</taxon>
    </lineage>
</organism>
<reference evidence="1" key="1">
    <citation type="submission" date="2023-01" db="EMBL/GenBank/DDBJ databases">
        <title>Genome assembly of the deep-sea coral Lophelia pertusa.</title>
        <authorList>
            <person name="Herrera S."/>
            <person name="Cordes E."/>
        </authorList>
    </citation>
    <scope>NUCLEOTIDE SEQUENCE</scope>
    <source>
        <strain evidence="1">USNM1676648</strain>
        <tissue evidence="1">Polyp</tissue>
    </source>
</reference>
<evidence type="ECO:0000313" key="1">
    <source>
        <dbReference type="EMBL" id="KAJ7355042.1"/>
    </source>
</evidence>
<dbReference type="EMBL" id="MU827328">
    <property type="protein sequence ID" value="KAJ7355042.1"/>
    <property type="molecule type" value="Genomic_DNA"/>
</dbReference>
<keyword evidence="2" id="KW-1185">Reference proteome</keyword>
<sequence length="127" mass="13858">MLDDGKEMGECCKCKDCFHKDCVQADFSTKTCMCTKCEDTTRQTNGRSICNVCKRNPKSNRTETDAGPSAIDGAIPMEEILSTTSDIVKGTTCCICAFGSSTVALNQPPQARYTPTPSRTHRTTEMV</sequence>
<name>A0A9W9YNC3_9CNID</name>
<dbReference type="Proteomes" id="UP001163046">
    <property type="component" value="Unassembled WGS sequence"/>
</dbReference>